<keyword evidence="3" id="KW-1185">Reference proteome</keyword>
<feature type="compositionally biased region" description="Basic and acidic residues" evidence="1">
    <location>
        <begin position="41"/>
        <end position="53"/>
    </location>
</feature>
<sequence length="198" mass="22998">MSKSPSKEKNAMVNDQQIYEGSDFNAAVISELRTKKKNEKRARESDSEPIKDRTMKKRVLGQIHDGDDEYALLLNSMMDFLMKHSEIERFCEFMQKTTTENGDLTASRLTEKIKNLKGMVQINGAGGAVIDYKNNGEENKRSRISNVAEFEEEIFLQGLHLLGKEQRIEFQKQWNHFHVKKLELIQQITQLLMEPFKD</sequence>
<feature type="region of interest" description="Disordered" evidence="1">
    <location>
        <begin position="34"/>
        <end position="54"/>
    </location>
</feature>
<reference evidence="2 3" key="1">
    <citation type="journal article" date="2020" name="Nat. Commun.">
        <title>Genome of Tripterygium wilfordii and identification of cytochrome P450 involved in triptolide biosynthesis.</title>
        <authorList>
            <person name="Tu L."/>
            <person name="Su P."/>
            <person name="Zhang Z."/>
            <person name="Gao L."/>
            <person name="Wang J."/>
            <person name="Hu T."/>
            <person name="Zhou J."/>
            <person name="Zhang Y."/>
            <person name="Zhao Y."/>
            <person name="Liu Y."/>
            <person name="Song Y."/>
            <person name="Tong Y."/>
            <person name="Lu Y."/>
            <person name="Yang J."/>
            <person name="Xu C."/>
            <person name="Jia M."/>
            <person name="Peters R.J."/>
            <person name="Huang L."/>
            <person name="Gao W."/>
        </authorList>
    </citation>
    <scope>NUCLEOTIDE SEQUENCE [LARGE SCALE GENOMIC DNA]</scope>
    <source>
        <strain evidence="3">cv. XIE 37</strain>
        <tissue evidence="2">Leaf</tissue>
    </source>
</reference>
<comment type="caution">
    <text evidence="2">The sequence shown here is derived from an EMBL/GenBank/DDBJ whole genome shotgun (WGS) entry which is preliminary data.</text>
</comment>
<dbReference type="AlphaFoldDB" id="A0A7J7CIQ6"/>
<dbReference type="EMBL" id="JAAARO010000016">
    <property type="protein sequence ID" value="KAF5733937.1"/>
    <property type="molecule type" value="Genomic_DNA"/>
</dbReference>
<accession>A0A7J7CIQ6</accession>
<organism evidence="2 3">
    <name type="scientific">Tripterygium wilfordii</name>
    <name type="common">Thunder God vine</name>
    <dbReference type="NCBI Taxonomy" id="458696"/>
    <lineage>
        <taxon>Eukaryota</taxon>
        <taxon>Viridiplantae</taxon>
        <taxon>Streptophyta</taxon>
        <taxon>Embryophyta</taxon>
        <taxon>Tracheophyta</taxon>
        <taxon>Spermatophyta</taxon>
        <taxon>Magnoliopsida</taxon>
        <taxon>eudicotyledons</taxon>
        <taxon>Gunneridae</taxon>
        <taxon>Pentapetalae</taxon>
        <taxon>rosids</taxon>
        <taxon>fabids</taxon>
        <taxon>Celastrales</taxon>
        <taxon>Celastraceae</taxon>
        <taxon>Tripterygium</taxon>
    </lineage>
</organism>
<dbReference type="Proteomes" id="UP000593562">
    <property type="component" value="Unassembled WGS sequence"/>
</dbReference>
<dbReference type="InParanoid" id="A0A7J7CIQ6"/>
<evidence type="ECO:0000313" key="2">
    <source>
        <dbReference type="EMBL" id="KAF5733937.1"/>
    </source>
</evidence>
<evidence type="ECO:0000313" key="3">
    <source>
        <dbReference type="Proteomes" id="UP000593562"/>
    </source>
</evidence>
<evidence type="ECO:0000256" key="1">
    <source>
        <dbReference type="SAM" id="MobiDB-lite"/>
    </source>
</evidence>
<protein>
    <submittedName>
        <fullName evidence="2">Uncharacterized protein</fullName>
    </submittedName>
</protein>
<proteinExistence type="predicted"/>
<gene>
    <name evidence="2" type="ORF">HS088_TW16G00378</name>
</gene>
<name>A0A7J7CIQ6_TRIWF</name>